<feature type="region of interest" description="Disordered" evidence="1">
    <location>
        <begin position="1"/>
        <end position="26"/>
    </location>
</feature>
<dbReference type="Proteomes" id="UP000266841">
    <property type="component" value="Unassembled WGS sequence"/>
</dbReference>
<name>K0S4B4_THAOC</name>
<sequence length="142" mass="14107">PLSSPSVTDAFHHSSPDWSKKSSSCIDPGGPRGGAYPRLGGVCVVAVGCLGLRRSLGGGAGGVGGGTGEHGTSGRAADGAAGLSASGSFSCLSAAAAAVRRSWRLARRGVGWVGHGWAWDLALLAAQPTGPGPLVYLRRCVQ</sequence>
<evidence type="ECO:0000313" key="3">
    <source>
        <dbReference type="Proteomes" id="UP000266841"/>
    </source>
</evidence>
<accession>K0S4B4</accession>
<feature type="compositionally biased region" description="Basic and acidic residues" evidence="1">
    <location>
        <begin position="10"/>
        <end position="20"/>
    </location>
</feature>
<dbReference type="AlphaFoldDB" id="K0S4B4"/>
<comment type="caution">
    <text evidence="2">The sequence shown here is derived from an EMBL/GenBank/DDBJ whole genome shotgun (WGS) entry which is preliminary data.</text>
</comment>
<feature type="non-terminal residue" evidence="2">
    <location>
        <position position="1"/>
    </location>
</feature>
<organism evidence="2 3">
    <name type="scientific">Thalassiosira oceanica</name>
    <name type="common">Marine diatom</name>
    <dbReference type="NCBI Taxonomy" id="159749"/>
    <lineage>
        <taxon>Eukaryota</taxon>
        <taxon>Sar</taxon>
        <taxon>Stramenopiles</taxon>
        <taxon>Ochrophyta</taxon>
        <taxon>Bacillariophyta</taxon>
        <taxon>Coscinodiscophyceae</taxon>
        <taxon>Thalassiosirophycidae</taxon>
        <taxon>Thalassiosirales</taxon>
        <taxon>Thalassiosiraceae</taxon>
        <taxon>Thalassiosira</taxon>
    </lineage>
</organism>
<evidence type="ECO:0000256" key="1">
    <source>
        <dbReference type="SAM" id="MobiDB-lite"/>
    </source>
</evidence>
<protein>
    <submittedName>
        <fullName evidence="2">Uncharacterized protein</fullName>
    </submittedName>
</protein>
<proteinExistence type="predicted"/>
<gene>
    <name evidence="2" type="ORF">THAOC_24465</name>
</gene>
<reference evidence="2 3" key="1">
    <citation type="journal article" date="2012" name="Genome Biol.">
        <title>Genome and low-iron response of an oceanic diatom adapted to chronic iron limitation.</title>
        <authorList>
            <person name="Lommer M."/>
            <person name="Specht M."/>
            <person name="Roy A.S."/>
            <person name="Kraemer L."/>
            <person name="Andreson R."/>
            <person name="Gutowska M.A."/>
            <person name="Wolf J."/>
            <person name="Bergner S.V."/>
            <person name="Schilhabel M.B."/>
            <person name="Klostermeier U.C."/>
            <person name="Beiko R.G."/>
            <person name="Rosenstiel P."/>
            <person name="Hippler M."/>
            <person name="Laroche J."/>
        </authorList>
    </citation>
    <scope>NUCLEOTIDE SEQUENCE [LARGE SCALE GENOMIC DNA]</scope>
    <source>
        <strain evidence="2 3">CCMP1005</strain>
    </source>
</reference>
<keyword evidence="3" id="KW-1185">Reference proteome</keyword>
<evidence type="ECO:0000313" key="2">
    <source>
        <dbReference type="EMBL" id="EJK55766.1"/>
    </source>
</evidence>
<dbReference type="EMBL" id="AGNL01033266">
    <property type="protein sequence ID" value="EJK55766.1"/>
    <property type="molecule type" value="Genomic_DNA"/>
</dbReference>